<dbReference type="SUPFAM" id="SSF49354">
    <property type="entry name" value="PapD-like"/>
    <property type="match status" value="1"/>
</dbReference>
<dbReference type="InterPro" id="IPR050643">
    <property type="entry name" value="Periplasmic_pilus_chap"/>
</dbReference>
<evidence type="ECO:0000313" key="10">
    <source>
        <dbReference type="EMBL" id="MEY8770093.1"/>
    </source>
</evidence>
<evidence type="ECO:0000256" key="3">
    <source>
        <dbReference type="ARBA" id="ARBA00022729"/>
    </source>
</evidence>
<dbReference type="InterPro" id="IPR016147">
    <property type="entry name" value="Pili_assmbl_chaperone_N"/>
</dbReference>
<dbReference type="PANTHER" id="PTHR30251">
    <property type="entry name" value="PILUS ASSEMBLY CHAPERONE"/>
    <property type="match status" value="1"/>
</dbReference>
<evidence type="ECO:0000256" key="7">
    <source>
        <dbReference type="SAM" id="SignalP"/>
    </source>
</evidence>
<feature type="domain" description="Pili assembly chaperone C-terminal" evidence="9">
    <location>
        <begin position="168"/>
        <end position="228"/>
    </location>
</feature>
<evidence type="ECO:0000256" key="5">
    <source>
        <dbReference type="ARBA" id="ARBA00023186"/>
    </source>
</evidence>
<evidence type="ECO:0000256" key="4">
    <source>
        <dbReference type="ARBA" id="ARBA00022764"/>
    </source>
</evidence>
<keyword evidence="3 7" id="KW-0732">Signal</keyword>
<evidence type="ECO:0000313" key="11">
    <source>
        <dbReference type="Proteomes" id="UP001565243"/>
    </source>
</evidence>
<comment type="caution">
    <text evidence="10">The sequence shown here is derived from an EMBL/GenBank/DDBJ whole genome shotgun (WGS) entry which is preliminary data.</text>
</comment>
<dbReference type="RefSeq" id="WP_369895083.1">
    <property type="nucleotide sequence ID" value="NZ_JBGFFX010000003.1"/>
</dbReference>
<keyword evidence="4" id="KW-0574">Periplasm</keyword>
<organism evidence="10 11">
    <name type="scientific">Erwinia aeris</name>
    <dbReference type="NCBI Taxonomy" id="3239803"/>
    <lineage>
        <taxon>Bacteria</taxon>
        <taxon>Pseudomonadati</taxon>
        <taxon>Pseudomonadota</taxon>
        <taxon>Gammaproteobacteria</taxon>
        <taxon>Enterobacterales</taxon>
        <taxon>Erwiniaceae</taxon>
        <taxon>Erwinia</taxon>
    </lineage>
</organism>
<name>A0ABV4E5A5_9GAMM</name>
<dbReference type="InterPro" id="IPR001829">
    <property type="entry name" value="Pili_assmbl_chaperone_bac"/>
</dbReference>
<feature type="signal peptide" evidence="7">
    <location>
        <begin position="1"/>
        <end position="25"/>
    </location>
</feature>
<comment type="similarity">
    <text evidence="2 6">Belongs to the periplasmic pilus chaperone family.</text>
</comment>
<evidence type="ECO:0000256" key="1">
    <source>
        <dbReference type="ARBA" id="ARBA00004418"/>
    </source>
</evidence>
<keyword evidence="5 6" id="KW-0143">Chaperone</keyword>
<evidence type="ECO:0000256" key="6">
    <source>
        <dbReference type="RuleBase" id="RU003918"/>
    </source>
</evidence>
<evidence type="ECO:0000256" key="2">
    <source>
        <dbReference type="ARBA" id="ARBA00007399"/>
    </source>
</evidence>
<dbReference type="InterPro" id="IPR016148">
    <property type="entry name" value="Pili_assmbl_chaperone_C"/>
</dbReference>
<dbReference type="Gene3D" id="2.60.40.10">
    <property type="entry name" value="Immunoglobulins"/>
    <property type="match status" value="2"/>
</dbReference>
<dbReference type="InterPro" id="IPR018046">
    <property type="entry name" value="Pili_assmbl_chaperone_CS"/>
</dbReference>
<comment type="subcellular location">
    <subcellularLocation>
        <location evidence="1 6">Periplasm</location>
    </subcellularLocation>
</comment>
<dbReference type="Pfam" id="PF02753">
    <property type="entry name" value="PapD_C"/>
    <property type="match status" value="1"/>
</dbReference>
<dbReference type="PROSITE" id="PS00635">
    <property type="entry name" value="PILI_CHAPERONE"/>
    <property type="match status" value="1"/>
</dbReference>
<dbReference type="Proteomes" id="UP001565243">
    <property type="component" value="Unassembled WGS sequence"/>
</dbReference>
<proteinExistence type="inferred from homology"/>
<dbReference type="InterPro" id="IPR013783">
    <property type="entry name" value="Ig-like_fold"/>
</dbReference>
<feature type="chain" id="PRO_5046829617" evidence="7">
    <location>
        <begin position="26"/>
        <end position="249"/>
    </location>
</feature>
<dbReference type="Pfam" id="PF00345">
    <property type="entry name" value="PapD_N"/>
    <property type="match status" value="1"/>
</dbReference>
<protein>
    <submittedName>
        <fullName evidence="10">Fimbria/pilus periplasmic chaperone</fullName>
    </submittedName>
</protein>
<keyword evidence="11" id="KW-1185">Reference proteome</keyword>
<gene>
    <name evidence="10" type="ORF">AB6T85_06570</name>
</gene>
<evidence type="ECO:0000259" key="8">
    <source>
        <dbReference type="Pfam" id="PF00345"/>
    </source>
</evidence>
<dbReference type="PANTHER" id="PTHR30251:SF6">
    <property type="entry name" value="FIMBRIAL CHAPERONE YFCS-RELATED"/>
    <property type="match status" value="1"/>
</dbReference>
<reference evidence="10 11" key="1">
    <citation type="submission" date="2024-07" db="EMBL/GenBank/DDBJ databases">
        <authorList>
            <person name="Hebao G."/>
        </authorList>
    </citation>
    <scope>NUCLEOTIDE SEQUENCE [LARGE SCALE GENOMIC DNA]</scope>
    <source>
        <strain evidence="10 11">ACCC 02193</strain>
    </source>
</reference>
<dbReference type="PRINTS" id="PR00969">
    <property type="entry name" value="CHAPERONPILI"/>
</dbReference>
<dbReference type="InterPro" id="IPR008962">
    <property type="entry name" value="PapD-like_sf"/>
</dbReference>
<evidence type="ECO:0000259" key="9">
    <source>
        <dbReference type="Pfam" id="PF02753"/>
    </source>
</evidence>
<accession>A0ABV4E5A5</accession>
<feature type="domain" description="Pili assembly chaperone N-terminal" evidence="8">
    <location>
        <begin position="27"/>
        <end position="144"/>
    </location>
</feature>
<dbReference type="InterPro" id="IPR036316">
    <property type="entry name" value="Pili_assmbl_chap_C_dom_sf"/>
</dbReference>
<dbReference type="SUPFAM" id="SSF49584">
    <property type="entry name" value="Periplasmic chaperone C-domain"/>
    <property type="match status" value="1"/>
</dbReference>
<dbReference type="EMBL" id="JBGFFX010000003">
    <property type="protein sequence ID" value="MEY8770093.1"/>
    <property type="molecule type" value="Genomic_DNA"/>
</dbReference>
<sequence>MRSSKAGLSRIAVLLSVLVAAQSYGAVSLDRTRVIFEGGQKSVSLVVSNDNKQLPYLAQGWIEDSQGKKIQQPLTALPPVQRIEPGSKSQVKIETLPSVGALPQDRETLFYFNLREIPPRSERPNTLQLALQTKVKLFYRPQALVPKRNAVPFQEQLTLTRAGDRYQVNNPTPYFVTLIDGRNAARNSAINDFKPLMIAPKSKGVLEVSAEALGSRPLLTYINDYGARPQLQFTCSGDHCKATAVRPAG</sequence>